<dbReference type="SMART" id="SM00256">
    <property type="entry name" value="FBOX"/>
    <property type="match status" value="1"/>
</dbReference>
<dbReference type="Proteomes" id="UP000799772">
    <property type="component" value="Unassembled WGS sequence"/>
</dbReference>
<dbReference type="InterPro" id="IPR036047">
    <property type="entry name" value="F-box-like_dom_sf"/>
</dbReference>
<dbReference type="OrthoDB" id="3766406at2759"/>
<proteinExistence type="predicted"/>
<evidence type="ECO:0000259" key="1">
    <source>
        <dbReference type="PROSITE" id="PS50181"/>
    </source>
</evidence>
<dbReference type="SUPFAM" id="SSF81383">
    <property type="entry name" value="F-box domain"/>
    <property type="match status" value="1"/>
</dbReference>
<keyword evidence="3" id="KW-1185">Reference proteome</keyword>
<evidence type="ECO:0000313" key="2">
    <source>
        <dbReference type="EMBL" id="KAF2097233.1"/>
    </source>
</evidence>
<name>A0A9P4IC04_9PEZI</name>
<reference evidence="2" key="1">
    <citation type="journal article" date="2020" name="Stud. Mycol.">
        <title>101 Dothideomycetes genomes: a test case for predicting lifestyles and emergence of pathogens.</title>
        <authorList>
            <person name="Haridas S."/>
            <person name="Albert R."/>
            <person name="Binder M."/>
            <person name="Bloem J."/>
            <person name="Labutti K."/>
            <person name="Salamov A."/>
            <person name="Andreopoulos B."/>
            <person name="Baker S."/>
            <person name="Barry K."/>
            <person name="Bills G."/>
            <person name="Bluhm B."/>
            <person name="Cannon C."/>
            <person name="Castanera R."/>
            <person name="Culley D."/>
            <person name="Daum C."/>
            <person name="Ezra D."/>
            <person name="Gonzalez J."/>
            <person name="Henrissat B."/>
            <person name="Kuo A."/>
            <person name="Liang C."/>
            <person name="Lipzen A."/>
            <person name="Lutzoni F."/>
            <person name="Magnuson J."/>
            <person name="Mondo S."/>
            <person name="Nolan M."/>
            <person name="Ohm R."/>
            <person name="Pangilinan J."/>
            <person name="Park H.-J."/>
            <person name="Ramirez L."/>
            <person name="Alfaro M."/>
            <person name="Sun H."/>
            <person name="Tritt A."/>
            <person name="Yoshinaga Y."/>
            <person name="Zwiers L.-H."/>
            <person name="Turgeon B."/>
            <person name="Goodwin S."/>
            <person name="Spatafora J."/>
            <person name="Crous P."/>
            <person name="Grigoriev I."/>
        </authorList>
    </citation>
    <scope>NUCLEOTIDE SEQUENCE</scope>
    <source>
        <strain evidence="2">CBS 133067</strain>
    </source>
</reference>
<protein>
    <recommendedName>
        <fullName evidence="1">F-box domain-containing protein</fullName>
    </recommendedName>
</protein>
<gene>
    <name evidence="2" type="ORF">NA57DRAFT_57830</name>
</gene>
<dbReference type="AlphaFoldDB" id="A0A9P4IC04"/>
<feature type="domain" description="F-box" evidence="1">
    <location>
        <begin position="24"/>
        <end position="69"/>
    </location>
</feature>
<organism evidence="2 3">
    <name type="scientific">Rhizodiscina lignyota</name>
    <dbReference type="NCBI Taxonomy" id="1504668"/>
    <lineage>
        <taxon>Eukaryota</taxon>
        <taxon>Fungi</taxon>
        <taxon>Dikarya</taxon>
        <taxon>Ascomycota</taxon>
        <taxon>Pezizomycotina</taxon>
        <taxon>Dothideomycetes</taxon>
        <taxon>Pleosporomycetidae</taxon>
        <taxon>Aulographales</taxon>
        <taxon>Rhizodiscinaceae</taxon>
        <taxon>Rhizodiscina</taxon>
    </lineage>
</organism>
<accession>A0A9P4IC04</accession>
<dbReference type="InterPro" id="IPR001810">
    <property type="entry name" value="F-box_dom"/>
</dbReference>
<dbReference type="Pfam" id="PF00646">
    <property type="entry name" value="F-box"/>
    <property type="match status" value="1"/>
</dbReference>
<evidence type="ECO:0000313" key="3">
    <source>
        <dbReference type="Proteomes" id="UP000799772"/>
    </source>
</evidence>
<dbReference type="EMBL" id="ML978128">
    <property type="protein sequence ID" value="KAF2097233.1"/>
    <property type="molecule type" value="Genomic_DNA"/>
</dbReference>
<dbReference type="PROSITE" id="PS50181">
    <property type="entry name" value="FBOX"/>
    <property type="match status" value="1"/>
</dbReference>
<sequence length="105" mass="12103">MATITMQCEPVQVSTMTLKTEPEPSPLLDLPLDIMFEIVDLLPLHSKVIFSQTCSDLRAVVKNETAQKLLSAPRAERVSYLRLREKAMPHYRLCYMCMRLHKLEV</sequence>
<comment type="caution">
    <text evidence="2">The sequence shown here is derived from an EMBL/GenBank/DDBJ whole genome shotgun (WGS) entry which is preliminary data.</text>
</comment>